<organism evidence="1 2">
    <name type="scientific">Circinella minor</name>
    <dbReference type="NCBI Taxonomy" id="1195481"/>
    <lineage>
        <taxon>Eukaryota</taxon>
        <taxon>Fungi</taxon>
        <taxon>Fungi incertae sedis</taxon>
        <taxon>Mucoromycota</taxon>
        <taxon>Mucoromycotina</taxon>
        <taxon>Mucoromycetes</taxon>
        <taxon>Mucorales</taxon>
        <taxon>Lichtheimiaceae</taxon>
        <taxon>Circinella</taxon>
    </lineage>
</organism>
<dbReference type="InterPro" id="IPR004242">
    <property type="entry name" value="Transposase_21"/>
</dbReference>
<evidence type="ECO:0000313" key="1">
    <source>
        <dbReference type="EMBL" id="KAG2223197.1"/>
    </source>
</evidence>
<comment type="caution">
    <text evidence="1">The sequence shown here is derived from an EMBL/GenBank/DDBJ whole genome shotgun (WGS) entry which is preliminary data.</text>
</comment>
<dbReference type="Pfam" id="PF02992">
    <property type="entry name" value="Transposase_21"/>
    <property type="match status" value="1"/>
</dbReference>
<reference evidence="1 2" key="1">
    <citation type="submission" date="2020-12" db="EMBL/GenBank/DDBJ databases">
        <title>Metabolic potential, ecology and presence of endohyphal bacteria is reflected in genomic diversity of Mucoromycotina.</title>
        <authorList>
            <person name="Muszewska A."/>
            <person name="Okrasinska A."/>
            <person name="Steczkiewicz K."/>
            <person name="Drgas O."/>
            <person name="Orlowska M."/>
            <person name="Perlinska-Lenart U."/>
            <person name="Aleksandrzak-Piekarczyk T."/>
            <person name="Szatraj K."/>
            <person name="Zielenkiewicz U."/>
            <person name="Pilsyk S."/>
            <person name="Malc E."/>
            <person name="Mieczkowski P."/>
            <person name="Kruszewska J.S."/>
            <person name="Biernat P."/>
            <person name="Pawlowska J."/>
        </authorList>
    </citation>
    <scope>NUCLEOTIDE SEQUENCE [LARGE SCALE GENOMIC DNA]</scope>
    <source>
        <strain evidence="1 2">CBS 142.35</strain>
    </source>
</reference>
<gene>
    <name evidence="1" type="ORF">INT45_011543</name>
</gene>
<sequence>MVVMNFSPLICYENKRMIQLAIIPGPKEPKDLVSFLEPMLKELESLQDVGMDVKGDDGNIYHAKVHLLIGTGDIPAAAKLMLYKGHNSR</sequence>
<name>A0A8H7S7K5_9FUNG</name>
<protein>
    <submittedName>
        <fullName evidence="1">Uncharacterized protein</fullName>
    </submittedName>
</protein>
<keyword evidence="2" id="KW-1185">Reference proteome</keyword>
<dbReference type="EMBL" id="JAEPRB010000066">
    <property type="protein sequence ID" value="KAG2223197.1"/>
    <property type="molecule type" value="Genomic_DNA"/>
</dbReference>
<evidence type="ECO:0000313" key="2">
    <source>
        <dbReference type="Proteomes" id="UP000646827"/>
    </source>
</evidence>
<dbReference type="OrthoDB" id="2289261at2759"/>
<dbReference type="Proteomes" id="UP000646827">
    <property type="component" value="Unassembled WGS sequence"/>
</dbReference>
<dbReference type="AlphaFoldDB" id="A0A8H7S7K5"/>
<accession>A0A8H7S7K5</accession>
<proteinExistence type="predicted"/>